<gene>
    <name evidence="1" type="ORF">MENTE1834_LOCUS2054</name>
</gene>
<name>A0ACB0XPQ8_MELEN</name>
<dbReference type="Proteomes" id="UP001497535">
    <property type="component" value="Unassembled WGS sequence"/>
</dbReference>
<evidence type="ECO:0000313" key="2">
    <source>
        <dbReference type="Proteomes" id="UP001497535"/>
    </source>
</evidence>
<keyword evidence="2" id="KW-1185">Reference proteome</keyword>
<accession>A0ACB0XPQ8</accession>
<evidence type="ECO:0000313" key="1">
    <source>
        <dbReference type="EMBL" id="CAK5012204.1"/>
    </source>
</evidence>
<dbReference type="EMBL" id="CAVMJV010000002">
    <property type="protein sequence ID" value="CAK5012204.1"/>
    <property type="molecule type" value="Genomic_DNA"/>
</dbReference>
<protein>
    <submittedName>
        <fullName evidence="1">Uncharacterized protein</fullName>
    </submittedName>
</protein>
<proteinExistence type="predicted"/>
<reference evidence="1" key="1">
    <citation type="submission" date="2023-11" db="EMBL/GenBank/DDBJ databases">
        <authorList>
            <person name="Poullet M."/>
        </authorList>
    </citation>
    <scope>NUCLEOTIDE SEQUENCE</scope>
    <source>
        <strain evidence="1">E1834</strain>
    </source>
</reference>
<sequence>MDNLVDVRDGTKYFVQVVHSAPLLLSMILVFGTEQRLLCMAHLIGADSLPSKQQLDENLQFLPNISHPAADERAFIVLNRDGDFAILKGRWQGFVRKQAGDRYHKASYFFLTSLGRDVTKTR</sequence>
<organism evidence="1 2">
    <name type="scientific">Meloidogyne enterolobii</name>
    <name type="common">Root-knot nematode worm</name>
    <name type="synonym">Meloidogyne mayaguensis</name>
    <dbReference type="NCBI Taxonomy" id="390850"/>
    <lineage>
        <taxon>Eukaryota</taxon>
        <taxon>Metazoa</taxon>
        <taxon>Ecdysozoa</taxon>
        <taxon>Nematoda</taxon>
        <taxon>Chromadorea</taxon>
        <taxon>Rhabditida</taxon>
        <taxon>Tylenchina</taxon>
        <taxon>Tylenchomorpha</taxon>
        <taxon>Tylenchoidea</taxon>
        <taxon>Meloidogynidae</taxon>
        <taxon>Meloidogyninae</taxon>
        <taxon>Meloidogyne</taxon>
    </lineage>
</organism>
<comment type="caution">
    <text evidence="1">The sequence shown here is derived from an EMBL/GenBank/DDBJ whole genome shotgun (WGS) entry which is preliminary data.</text>
</comment>